<evidence type="ECO:0000256" key="1">
    <source>
        <dbReference type="ARBA" id="ARBA00000217"/>
    </source>
</evidence>
<keyword evidence="6 11" id="KW-0575">Peroxidase</keyword>
<evidence type="ECO:0000256" key="10">
    <source>
        <dbReference type="PIRSR" id="PIRSR000303-1"/>
    </source>
</evidence>
<evidence type="ECO:0000256" key="12">
    <source>
        <dbReference type="SAM" id="SignalP"/>
    </source>
</evidence>
<evidence type="ECO:0000256" key="11">
    <source>
        <dbReference type="RuleBase" id="RU000499"/>
    </source>
</evidence>
<dbReference type="InterPro" id="IPR000889">
    <property type="entry name" value="Glutathione_peroxidase"/>
</dbReference>
<proteinExistence type="inferred from homology"/>
<evidence type="ECO:0000256" key="4">
    <source>
        <dbReference type="ARBA" id="ARBA00012310"/>
    </source>
</evidence>
<evidence type="ECO:0000256" key="5">
    <source>
        <dbReference type="ARBA" id="ARBA00022525"/>
    </source>
</evidence>
<organism evidence="13 14">
    <name type="scientific">Plectus sambesii</name>
    <dbReference type="NCBI Taxonomy" id="2011161"/>
    <lineage>
        <taxon>Eukaryota</taxon>
        <taxon>Metazoa</taxon>
        <taxon>Ecdysozoa</taxon>
        <taxon>Nematoda</taxon>
        <taxon>Chromadorea</taxon>
        <taxon>Plectida</taxon>
        <taxon>Plectina</taxon>
        <taxon>Plectoidea</taxon>
        <taxon>Plectidae</taxon>
        <taxon>Plectus</taxon>
    </lineage>
</organism>
<comment type="subcellular location">
    <subcellularLocation>
        <location evidence="2">Secreted</location>
    </subcellularLocation>
</comment>
<dbReference type="WBParaSite" id="PSAMB.scaffold3763size16975.g22444.t1">
    <property type="protein sequence ID" value="PSAMB.scaffold3763size16975.g22444.t1"/>
    <property type="gene ID" value="PSAMB.scaffold3763size16975.g22444"/>
</dbReference>
<dbReference type="PANTHER" id="PTHR11592">
    <property type="entry name" value="GLUTATHIONE PEROXIDASE"/>
    <property type="match status" value="1"/>
</dbReference>
<evidence type="ECO:0000313" key="14">
    <source>
        <dbReference type="WBParaSite" id="PSAMB.scaffold3763size16975.g22444.t1"/>
    </source>
</evidence>
<accession>A0A914WBD8</accession>
<feature type="active site" evidence="10">
    <location>
        <position position="69"/>
    </location>
</feature>
<dbReference type="AlphaFoldDB" id="A0A914WBD8"/>
<evidence type="ECO:0000256" key="9">
    <source>
        <dbReference type="ARBA" id="ARBA00023180"/>
    </source>
</evidence>
<reference evidence="14" key="1">
    <citation type="submission" date="2022-11" db="UniProtKB">
        <authorList>
            <consortium name="WormBaseParasite"/>
        </authorList>
    </citation>
    <scope>IDENTIFICATION</scope>
</reference>
<feature type="signal peptide" evidence="12">
    <location>
        <begin position="1"/>
        <end position="17"/>
    </location>
</feature>
<dbReference type="GO" id="GO:0006979">
    <property type="term" value="P:response to oxidative stress"/>
    <property type="evidence" value="ECO:0007669"/>
    <property type="project" value="InterPro"/>
</dbReference>
<dbReference type="PANTHER" id="PTHR11592:SF88">
    <property type="entry name" value="GLUTATHIONE PEROXIDASE-RELATED"/>
    <property type="match status" value="1"/>
</dbReference>
<dbReference type="GO" id="GO:0005576">
    <property type="term" value="C:extracellular region"/>
    <property type="evidence" value="ECO:0007669"/>
    <property type="project" value="UniProtKB-SubCell"/>
</dbReference>
<comment type="similarity">
    <text evidence="3 11">Belongs to the glutathione peroxidase family.</text>
</comment>
<evidence type="ECO:0000256" key="6">
    <source>
        <dbReference type="ARBA" id="ARBA00022559"/>
    </source>
</evidence>
<dbReference type="PROSITE" id="PS51355">
    <property type="entry name" value="GLUTATHIONE_PEROXID_3"/>
    <property type="match status" value="1"/>
</dbReference>
<sequence length="217" mass="25202">MLRLLCLLLAMGSCVFAAMRNDSEVRHNKCQDVQSNIYGYEFETLTGEKQNLTKYRGKVLLIINVATFCGYTEQYKDFNQIMERNPGVQILAFPCNQFHMQEPGRNDEILHGLKHVRPGGGWEPSANVHIYGKIEVNGEHEHPMYTFLKSTCPQTSDKIGNRDVLFWDPIKGSDVVWNFEKYLIDKKGRPRVRFFPGTWNNGKRVEEHFQELLNEED</sequence>
<evidence type="ECO:0000313" key="13">
    <source>
        <dbReference type="Proteomes" id="UP000887566"/>
    </source>
</evidence>
<keyword evidence="8 11" id="KW-0560">Oxidoreductase</keyword>
<dbReference type="GO" id="GO:0004602">
    <property type="term" value="F:glutathione peroxidase activity"/>
    <property type="evidence" value="ECO:0007669"/>
    <property type="project" value="UniProtKB-EC"/>
</dbReference>
<dbReference type="InterPro" id="IPR029759">
    <property type="entry name" value="GPX_AS"/>
</dbReference>
<protein>
    <recommendedName>
        <fullName evidence="4 11">Glutathione peroxidase</fullName>
    </recommendedName>
</protein>
<keyword evidence="7 12" id="KW-0732">Signal</keyword>
<comment type="catalytic activity">
    <reaction evidence="1">
        <text>2 glutathione + H2O2 = glutathione disulfide + 2 H2O</text>
        <dbReference type="Rhea" id="RHEA:16833"/>
        <dbReference type="ChEBI" id="CHEBI:15377"/>
        <dbReference type="ChEBI" id="CHEBI:16240"/>
        <dbReference type="ChEBI" id="CHEBI:57925"/>
        <dbReference type="ChEBI" id="CHEBI:58297"/>
        <dbReference type="EC" id="1.11.1.9"/>
    </reaction>
</comment>
<dbReference type="InterPro" id="IPR029760">
    <property type="entry name" value="GPX_CS"/>
</dbReference>
<dbReference type="PROSITE" id="PS00763">
    <property type="entry name" value="GLUTATHIONE_PEROXID_2"/>
    <property type="match status" value="1"/>
</dbReference>
<dbReference type="SUPFAM" id="SSF52833">
    <property type="entry name" value="Thioredoxin-like"/>
    <property type="match status" value="1"/>
</dbReference>
<keyword evidence="13" id="KW-1185">Reference proteome</keyword>
<dbReference type="Proteomes" id="UP000887566">
    <property type="component" value="Unplaced"/>
</dbReference>
<dbReference type="Gene3D" id="3.40.30.10">
    <property type="entry name" value="Glutaredoxin"/>
    <property type="match status" value="1"/>
</dbReference>
<keyword evidence="9" id="KW-0325">Glycoprotein</keyword>
<dbReference type="CDD" id="cd00340">
    <property type="entry name" value="GSH_Peroxidase"/>
    <property type="match status" value="1"/>
</dbReference>
<dbReference type="PROSITE" id="PS00460">
    <property type="entry name" value="GLUTATHIONE_PEROXID_1"/>
    <property type="match status" value="1"/>
</dbReference>
<dbReference type="InterPro" id="IPR036249">
    <property type="entry name" value="Thioredoxin-like_sf"/>
</dbReference>
<evidence type="ECO:0000256" key="8">
    <source>
        <dbReference type="ARBA" id="ARBA00023002"/>
    </source>
</evidence>
<dbReference type="Pfam" id="PF00255">
    <property type="entry name" value="GSHPx"/>
    <property type="match status" value="1"/>
</dbReference>
<keyword evidence="5" id="KW-0964">Secreted</keyword>
<dbReference type="PIRSF" id="PIRSF000303">
    <property type="entry name" value="Glutathion_perox"/>
    <property type="match status" value="1"/>
</dbReference>
<name>A0A914WBD8_9BILA</name>
<evidence type="ECO:0000256" key="3">
    <source>
        <dbReference type="ARBA" id="ARBA00006926"/>
    </source>
</evidence>
<evidence type="ECO:0000256" key="2">
    <source>
        <dbReference type="ARBA" id="ARBA00004613"/>
    </source>
</evidence>
<feature type="chain" id="PRO_5038024279" description="Glutathione peroxidase" evidence="12">
    <location>
        <begin position="18"/>
        <end position="217"/>
    </location>
</feature>
<evidence type="ECO:0000256" key="7">
    <source>
        <dbReference type="ARBA" id="ARBA00022729"/>
    </source>
</evidence>
<dbReference type="PRINTS" id="PR01011">
    <property type="entry name" value="GLUTPROXDASE"/>
</dbReference>